<evidence type="ECO:0000256" key="4">
    <source>
        <dbReference type="ARBA" id="ARBA00023136"/>
    </source>
</evidence>
<gene>
    <name evidence="8" type="ORF">JBL43_17560</name>
</gene>
<comment type="caution">
    <text evidence="8">The sequence shown here is derived from an EMBL/GenBank/DDBJ whole genome shotgun (WGS) entry which is preliminary data.</text>
</comment>
<accession>A0ABS0WVX1</accession>
<dbReference type="RefSeq" id="WP_198842697.1">
    <property type="nucleotide sequence ID" value="NZ_JAEHFJ010000011.1"/>
</dbReference>
<name>A0ABS0WVX1_9FLAO</name>
<evidence type="ECO:0000256" key="5">
    <source>
        <dbReference type="ARBA" id="ARBA00023237"/>
    </source>
</evidence>
<evidence type="ECO:0000259" key="7">
    <source>
        <dbReference type="Pfam" id="PF14322"/>
    </source>
</evidence>
<evidence type="ECO:0000256" key="2">
    <source>
        <dbReference type="ARBA" id="ARBA00006275"/>
    </source>
</evidence>
<dbReference type="InterPro" id="IPR011990">
    <property type="entry name" value="TPR-like_helical_dom_sf"/>
</dbReference>
<keyword evidence="4" id="KW-0472">Membrane</keyword>
<proteinExistence type="inferred from homology"/>
<organism evidence="8 9">
    <name type="scientific">Aureibaculum flavum</name>
    <dbReference type="NCBI Taxonomy" id="2795986"/>
    <lineage>
        <taxon>Bacteria</taxon>
        <taxon>Pseudomonadati</taxon>
        <taxon>Bacteroidota</taxon>
        <taxon>Flavobacteriia</taxon>
        <taxon>Flavobacteriales</taxon>
        <taxon>Flavobacteriaceae</taxon>
        <taxon>Aureibaculum</taxon>
    </lineage>
</organism>
<feature type="domain" description="SusD-like N-terminal" evidence="7">
    <location>
        <begin position="41"/>
        <end position="220"/>
    </location>
</feature>
<protein>
    <submittedName>
        <fullName evidence="8">RagB/SusD family nutrient uptake outer membrane protein</fullName>
    </submittedName>
</protein>
<dbReference type="PROSITE" id="PS51257">
    <property type="entry name" value="PROKAR_LIPOPROTEIN"/>
    <property type="match status" value="1"/>
</dbReference>
<keyword evidence="9" id="KW-1185">Reference proteome</keyword>
<evidence type="ECO:0000256" key="3">
    <source>
        <dbReference type="ARBA" id="ARBA00022729"/>
    </source>
</evidence>
<dbReference type="SUPFAM" id="SSF48452">
    <property type="entry name" value="TPR-like"/>
    <property type="match status" value="1"/>
</dbReference>
<dbReference type="EMBL" id="JAEHFJ010000011">
    <property type="protein sequence ID" value="MBJ2176065.1"/>
    <property type="molecule type" value="Genomic_DNA"/>
</dbReference>
<dbReference type="InterPro" id="IPR012944">
    <property type="entry name" value="SusD_RagB_dom"/>
</dbReference>
<comment type="subcellular location">
    <subcellularLocation>
        <location evidence="1">Cell outer membrane</location>
    </subcellularLocation>
</comment>
<sequence>MKILKYISIICLFFTITSCDEDLLDETPKDFLSPNNSFTKSQDIQSALNHQYNRIRSYNGGKYWDYSYLHYGTDLAQYSRSETAYLGDYNSTLLPTSGIVSTYWSNYFRMIFNSNVILDRIEGITYQSQEEKEIHIAEAKFFRGYAYRCLVNLYGGVPIVEKETTSPRRDFVRASKEATLQFAINDLEEAAAVLPSVEGVSGEGKASNAAARHLLTELYLSLGDPDKAIAAATAVIDDPNIELMRTRFGSHSGEDGDPYWDLHQMDNQNRSSGNKEGIFVIQVDLSTAGGGAEDNYNYNNSNALSFERNYGPLYWLITTPEPESVNIQFGPTTQEGGRPVAFVTPTGHVTQTVWGNGNWDVDQRNNERNIQRDWVVNNPNSSWYGKKVSDFPQSWRDGLSAQDTMMYFLPYITKVTTKNDHPSFILLNEETGEVNSSAGITYHDWYLMRVAETYLLRAEAYLAKGQTQLAADDINEVRERSNALPITASDVDIDFILDERLRELNYEEPRRMTLSRLGLLVERTRKYNPYSGPTIQEYNNLFPIPFGEIERNTLEVLEQNPGY</sequence>
<keyword evidence="5" id="KW-0998">Cell outer membrane</keyword>
<evidence type="ECO:0000256" key="1">
    <source>
        <dbReference type="ARBA" id="ARBA00004442"/>
    </source>
</evidence>
<keyword evidence="3" id="KW-0732">Signal</keyword>
<dbReference type="Pfam" id="PF14322">
    <property type="entry name" value="SusD-like_3"/>
    <property type="match status" value="1"/>
</dbReference>
<evidence type="ECO:0000313" key="8">
    <source>
        <dbReference type="EMBL" id="MBJ2176065.1"/>
    </source>
</evidence>
<feature type="domain" description="RagB/SusD" evidence="6">
    <location>
        <begin position="360"/>
        <end position="563"/>
    </location>
</feature>
<dbReference type="Proteomes" id="UP000623301">
    <property type="component" value="Unassembled WGS sequence"/>
</dbReference>
<dbReference type="Gene3D" id="1.25.40.390">
    <property type="match status" value="1"/>
</dbReference>
<dbReference type="Pfam" id="PF07980">
    <property type="entry name" value="SusD_RagB"/>
    <property type="match status" value="1"/>
</dbReference>
<evidence type="ECO:0000259" key="6">
    <source>
        <dbReference type="Pfam" id="PF07980"/>
    </source>
</evidence>
<comment type="similarity">
    <text evidence="2">Belongs to the SusD family.</text>
</comment>
<reference evidence="8 9" key="1">
    <citation type="submission" date="2020-12" db="EMBL/GenBank/DDBJ databases">
        <title>Aureibaculum luteum sp. nov. and Aureibaculum flavum sp. nov., novel members of the family Flavobacteriaceae isolated from Antarctic intertidal sediments.</title>
        <authorList>
            <person name="He X."/>
            <person name="Zhang X."/>
        </authorList>
    </citation>
    <scope>NUCLEOTIDE SEQUENCE [LARGE SCALE GENOMIC DNA]</scope>
    <source>
        <strain evidence="8 9">A20</strain>
    </source>
</reference>
<evidence type="ECO:0000313" key="9">
    <source>
        <dbReference type="Proteomes" id="UP000623301"/>
    </source>
</evidence>
<dbReference type="InterPro" id="IPR033985">
    <property type="entry name" value="SusD-like_N"/>
</dbReference>